<gene>
    <name evidence="1" type="ORF">FNF28_10025</name>
</gene>
<dbReference type="EMBL" id="VLTL01000396">
    <property type="protein sequence ID" value="KAA0145481.1"/>
    <property type="molecule type" value="Genomic_DNA"/>
</dbReference>
<protein>
    <submittedName>
        <fullName evidence="1">Uncharacterized protein</fullName>
    </submittedName>
</protein>
<sequence>MINSNIILTKHQYTTLLPQKSFFVQKLLNKKKNSIIKSQLNKAEFIYSKSKKDRFKEISKLTSVKSLKPSITNKYFKIKLFGYKRLVKSFLIKKGKSKKFQTFTYKSHMFLNKRYPQFRLKTHIEIFFNRYAFPKIAIEKYPIFRKRRSKRPYHTYKLLGTHVEQKYIFNFFKDHLRQKLQRNLETKFESIFLTLASKKIDLNSVQRKKNKNMVEKWYQFHQGRFRFLAKEKKIKRQEFLINHKDKFDNPQKLAKLIDPQFIRRTKMTRKELKRFRELRKLERNRKSYPEVISKLFKFKHPWKRCYESSKILPDFKTFIIKKTHHFWNNTHVIQRKNFVHQIKTRKADKNKVRKFNWLLKGYNLYLNARNEFSTGRYRYNTHALETKEYLEDTFLSKLPLLKKNEDKFWRTLNKMPSLQANFLKSRTVLYYSRKKETTREHEWALKYAFKQTNLERKVFNNRKIKSLVKRIKIHHANADNDDYININKNVSYVMSPTEPSHYIGIAPWRSSPSVIFDLHIDQELLKHEKDWRTVDIWRKAYQETAKLYDIARPKYAFCVAFTFFKWKKLMLQPSSSLLNMVEKQNFKASSNFDILLSKIFLFNTSAYLWHGAVIYPTFFPTPISRKMLHKTRPHIMKNRKLERHLQRITSLNRDYILPYTKYRVKDVFTSKKFLNNYLKKINYLCNKYSKVSKSSCSIATSPFTLKLKNKKKNKINKGKKKYLSYYKSSEKPVQTTSRWADKNRILYEDKQNWTHQLWKKTFTKNFMSLYTLSISSYLKDPLFRNYNWLKRQRQYYRRFPNLLRGIFLYYRGGKKRHFKRNKAVIKIQDKKVSKQEPSFEEYLISSNFTVAEPYKYLTYFTSTFNKNHLDITAWRLLEKEFFAECLKINKKPVLSNERKFRFQAITAKTGSHFITALTINKPFWNLTNFEDLKNKPQIKNFSAGKFSYTGFIRSNIFFNDFIYNIPSCLKTALPTYRKKFPTVFKKNNFVLNFQVKSWTKESLHMFDKTFQSRLSFGINKLNIRIKSLPIQKKITRRTVLTSPHVNKNAQQHLDQIKYSKIYLLECNEAPDSKQVFSLIWKLIFLDLKANSLELKFISSIKKNK</sequence>
<organism evidence="1">
    <name type="scientific">Cafeteria roenbergensis</name>
    <name type="common">Marine flagellate</name>
    <dbReference type="NCBI Taxonomy" id="33653"/>
    <lineage>
        <taxon>Eukaryota</taxon>
        <taxon>Sar</taxon>
        <taxon>Stramenopiles</taxon>
        <taxon>Bigyra</taxon>
        <taxon>Opalozoa</taxon>
        <taxon>Bicosoecida</taxon>
        <taxon>Cafeteriaceae</taxon>
        <taxon>Cafeteria</taxon>
    </lineage>
</organism>
<accession>A0A5A8C0L5</accession>
<name>A0A5A8C0L5_CAFRO</name>
<evidence type="ECO:0000313" key="1">
    <source>
        <dbReference type="EMBL" id="KAA0145481.1"/>
    </source>
</evidence>
<dbReference type="AlphaFoldDB" id="A0A5A8C0L5"/>
<comment type="caution">
    <text evidence="1">The sequence shown here is derived from an EMBL/GenBank/DDBJ whole genome shotgun (WGS) entry which is preliminary data.</text>
</comment>
<dbReference type="Proteomes" id="UP000324907">
    <property type="component" value="Mitochondrion MT"/>
</dbReference>
<reference evidence="1" key="1">
    <citation type="submission" date="2019-07" db="EMBL/GenBank/DDBJ databases">
        <title>Genomes of Cafeteria roenbergensis.</title>
        <authorList>
            <person name="Fischer M.G."/>
            <person name="Hackl T."/>
            <person name="Roman M."/>
        </authorList>
    </citation>
    <scope>NUCLEOTIDE SEQUENCE [LARGE SCALE GENOMIC DNA]</scope>
    <source>
        <strain evidence="1">RCC970-E3</strain>
    </source>
</reference>
<proteinExistence type="predicted"/>
<keyword evidence="1" id="KW-0496">Mitochondrion</keyword>
<geneLocation type="mitochondrion" evidence="1"/>